<evidence type="ECO:0000313" key="2">
    <source>
        <dbReference type="Proteomes" id="UP000798662"/>
    </source>
</evidence>
<proteinExistence type="predicted"/>
<dbReference type="EMBL" id="CM020619">
    <property type="protein sequence ID" value="KAK1866274.1"/>
    <property type="molecule type" value="Genomic_DNA"/>
</dbReference>
<name>A0ACC3C8K3_PYRYE</name>
<sequence length="152" mass="16839">MERAPSPSSPVGPSGHTGFDLALAELYLGRRSSMELRLVLRVLGIKGKMRAPVKDKRALALQAMQQQILGDMDLEIMLDNAAMSTGAREADFSANDVARRFHVLSDPANGDALRRAYQPLPRAEPDKERVNLWTSVVGPIFNRASYRPTPRR</sequence>
<keyword evidence="2" id="KW-1185">Reference proteome</keyword>
<comment type="caution">
    <text evidence="1">The sequence shown here is derived from an EMBL/GenBank/DDBJ whole genome shotgun (WGS) entry which is preliminary data.</text>
</comment>
<reference evidence="1" key="1">
    <citation type="submission" date="2019-11" db="EMBL/GenBank/DDBJ databases">
        <title>Nori genome reveals adaptations in red seaweeds to the harsh intertidal environment.</title>
        <authorList>
            <person name="Wang D."/>
            <person name="Mao Y."/>
        </authorList>
    </citation>
    <scope>NUCLEOTIDE SEQUENCE</scope>
    <source>
        <tissue evidence="1">Gametophyte</tissue>
    </source>
</reference>
<evidence type="ECO:0000313" key="1">
    <source>
        <dbReference type="EMBL" id="KAK1866274.1"/>
    </source>
</evidence>
<dbReference type="Proteomes" id="UP000798662">
    <property type="component" value="Chromosome 2"/>
</dbReference>
<protein>
    <submittedName>
        <fullName evidence="1">Uncharacterized protein</fullName>
    </submittedName>
</protein>
<organism evidence="1 2">
    <name type="scientific">Pyropia yezoensis</name>
    <name type="common">Susabi-nori</name>
    <name type="synonym">Porphyra yezoensis</name>
    <dbReference type="NCBI Taxonomy" id="2788"/>
    <lineage>
        <taxon>Eukaryota</taxon>
        <taxon>Rhodophyta</taxon>
        <taxon>Bangiophyceae</taxon>
        <taxon>Bangiales</taxon>
        <taxon>Bangiaceae</taxon>
        <taxon>Pyropia</taxon>
    </lineage>
</organism>
<gene>
    <name evidence="1" type="ORF">I4F81_008794</name>
</gene>
<accession>A0ACC3C8K3</accession>